<name>B8FVQ1_DESHD</name>
<proteinExistence type="predicted"/>
<dbReference type="EMBL" id="CP001336">
    <property type="protein sequence ID" value="ACL22453.1"/>
    <property type="molecule type" value="Genomic_DNA"/>
</dbReference>
<reference evidence="1 2" key="1">
    <citation type="journal article" date="2012" name="BMC Microbiol.">
        <title>Genome sequence of Desulfitobacterium hafniense DCB-2, a Gram-positive anaerobe capable of dehalogenation and metal reduction.</title>
        <authorList>
            <person name="Kim S.H."/>
            <person name="Harzman C."/>
            <person name="Davis J.K."/>
            <person name="Hutcheson R."/>
            <person name="Broderick J.B."/>
            <person name="Marsh T.L."/>
            <person name="Tiedje J.M."/>
        </authorList>
    </citation>
    <scope>NUCLEOTIDE SEQUENCE [LARGE SCALE GENOMIC DNA]</scope>
    <source>
        <strain evidence="2">DSM 10664 / DCB-2</strain>
    </source>
</reference>
<gene>
    <name evidence="1" type="ordered locus">Dhaf_4448</name>
</gene>
<sequence>MDDKMFDLLEKMYIEMQELKQNMATKQDISNMATKRDIANMATKQDISNMATRQDIVRLEDKMDTNFKALYDGYTLTYEKLSALEDKVDKLSIKVENQNVEIKVIKAAK</sequence>
<dbReference type="Proteomes" id="UP000007726">
    <property type="component" value="Chromosome"/>
</dbReference>
<protein>
    <submittedName>
        <fullName evidence="1">Uncharacterized protein</fullName>
    </submittedName>
</protein>
<evidence type="ECO:0000313" key="2">
    <source>
        <dbReference type="Proteomes" id="UP000007726"/>
    </source>
</evidence>
<organism evidence="1 2">
    <name type="scientific">Desulfitobacterium hafniense (strain DSM 10664 / DCB-2)</name>
    <dbReference type="NCBI Taxonomy" id="272564"/>
    <lineage>
        <taxon>Bacteria</taxon>
        <taxon>Bacillati</taxon>
        <taxon>Bacillota</taxon>
        <taxon>Clostridia</taxon>
        <taxon>Eubacteriales</taxon>
        <taxon>Desulfitobacteriaceae</taxon>
        <taxon>Desulfitobacterium</taxon>
    </lineage>
</organism>
<evidence type="ECO:0000313" key="1">
    <source>
        <dbReference type="EMBL" id="ACL22453.1"/>
    </source>
</evidence>
<dbReference type="RefSeq" id="WP_015945226.1">
    <property type="nucleotide sequence ID" value="NC_011830.1"/>
</dbReference>
<dbReference type="HOGENOM" id="CLU_2381808_0_0_9"/>
<accession>B8FVQ1</accession>
<dbReference type="KEGG" id="dhd:Dhaf_4448"/>
<dbReference type="AlphaFoldDB" id="B8FVQ1"/>